<evidence type="ECO:0000256" key="5">
    <source>
        <dbReference type="ARBA" id="ARBA00022692"/>
    </source>
</evidence>
<reference evidence="14 15" key="1">
    <citation type="submission" date="2014-11" db="EMBL/GenBank/DDBJ databases">
        <title>Genetic blueprint of the zoonotic pathogen Toxocara canis.</title>
        <authorList>
            <person name="Zhu X.-Q."/>
            <person name="Korhonen P.K."/>
            <person name="Cai H."/>
            <person name="Young N.D."/>
            <person name="Nejsum P."/>
            <person name="von Samson-Himmelstjerna G."/>
            <person name="Boag P.R."/>
            <person name="Tan P."/>
            <person name="Li Q."/>
            <person name="Min J."/>
            <person name="Yang Y."/>
            <person name="Wang X."/>
            <person name="Fang X."/>
            <person name="Hall R.S."/>
            <person name="Hofmann A."/>
            <person name="Sternberg P.W."/>
            <person name="Jex A.R."/>
            <person name="Gasser R.B."/>
        </authorList>
    </citation>
    <scope>NUCLEOTIDE SEQUENCE [LARGE SCALE GENOMIC DNA]</scope>
    <source>
        <strain evidence="14">PN_DK_2014</strain>
    </source>
</reference>
<organism evidence="14 15">
    <name type="scientific">Toxocara canis</name>
    <name type="common">Canine roundworm</name>
    <dbReference type="NCBI Taxonomy" id="6265"/>
    <lineage>
        <taxon>Eukaryota</taxon>
        <taxon>Metazoa</taxon>
        <taxon>Ecdysozoa</taxon>
        <taxon>Nematoda</taxon>
        <taxon>Chromadorea</taxon>
        <taxon>Rhabditida</taxon>
        <taxon>Spirurina</taxon>
        <taxon>Ascaridomorpha</taxon>
        <taxon>Ascaridoidea</taxon>
        <taxon>Toxocaridae</taxon>
        <taxon>Toxocara</taxon>
    </lineage>
</organism>
<proteinExistence type="inferred from homology"/>
<evidence type="ECO:0000256" key="1">
    <source>
        <dbReference type="ARBA" id="ARBA00004610"/>
    </source>
</evidence>
<dbReference type="PRINTS" id="PR01262">
    <property type="entry name" value="INNEXIN"/>
</dbReference>
<protein>
    <recommendedName>
        <fullName evidence="12">Innexin</fullName>
    </recommendedName>
</protein>
<evidence type="ECO:0000256" key="12">
    <source>
        <dbReference type="RuleBase" id="RU010713"/>
    </source>
</evidence>
<feature type="region of interest" description="Disordered" evidence="13">
    <location>
        <begin position="92"/>
        <end position="111"/>
    </location>
</feature>
<feature type="compositionally biased region" description="Pro residues" evidence="13">
    <location>
        <begin position="65"/>
        <end position="75"/>
    </location>
</feature>
<dbReference type="Pfam" id="PF00876">
    <property type="entry name" value="Innexin"/>
    <property type="match status" value="1"/>
</dbReference>
<feature type="region of interest" description="Disordered" evidence="13">
    <location>
        <begin position="1"/>
        <end position="87"/>
    </location>
</feature>
<keyword evidence="9 12" id="KW-0406">Ion transport</keyword>
<dbReference type="PROSITE" id="PS51013">
    <property type="entry name" value="PANNEXIN"/>
    <property type="match status" value="1"/>
</dbReference>
<sequence length="585" mass="66864">MFPASPAGNNKGVCETSPSSAASSPPLVAIPQPADSSPSKEAVRVRQPLLPVVSGTATHFSSTTPLPPPPPPPRAPTTCLTSQPPASYRCVPQREHQAPESKPEVVRPQEKFSPLPRPYFAQARILYNRTPLEKARHLDTLPSYQAQKLLDGSHQLRIDGHHVGGAGHGGGHGHKKEFGPAMILYYLASAFRALYPRLDDDFVDKLNYYYTTTILASFALLVSAKQYVGFPIQCWVPATFTDAMEQYTENYCWVQNTYWVPMQEDIPREIYSRRNRQIGYYQWVPFILAIEALLFYVPCILWRGMLYWHSGINLQGLVQMACDARLMDADVKSRTVYTMARHMEDEVQLTHLERQGHARTCFSSMQVGEHCGRHCGCYVTILYIGIKMLYSANVMLQFFLLNHLLGANDLAYGFSLLRDLMHEVEWEQTGMFPRVTLCDFEVRVLGNIHRHTVQCVLMINMFNEKIFLFLWFWFLTVGLITVFNTCYWILIMFIPSQGMSFIRKYLRVLSEHPSKPVTDDVSLRKFTNQFLRKDGVFMLRMISTHAGELMSSELILALWQDFNNVDRSPTQFWDAEHGGGMMYIE</sequence>
<evidence type="ECO:0000256" key="13">
    <source>
        <dbReference type="SAM" id="MobiDB-lite"/>
    </source>
</evidence>
<dbReference type="PANTHER" id="PTHR11893:SF18">
    <property type="entry name" value="INNEXIN UNC-7"/>
    <property type="match status" value="1"/>
</dbReference>
<feature type="compositionally biased region" description="Low complexity" evidence="13">
    <location>
        <begin position="17"/>
        <end position="26"/>
    </location>
</feature>
<dbReference type="InterPro" id="IPR000990">
    <property type="entry name" value="Innexin"/>
</dbReference>
<keyword evidence="5 12" id="KW-0812">Transmembrane</keyword>
<accession>A0A0B2VRY9</accession>
<dbReference type="GO" id="GO:0005886">
    <property type="term" value="C:plasma membrane"/>
    <property type="evidence" value="ECO:0007669"/>
    <property type="project" value="UniProtKB-SubCell"/>
</dbReference>
<dbReference type="OrthoDB" id="5867527at2759"/>
<keyword evidence="15" id="KW-1185">Reference proteome</keyword>
<comment type="caution">
    <text evidence="12">Lacks conserved residue(s) required for the propagation of feature annotation.</text>
</comment>
<name>A0A0B2VRY9_TOXCA</name>
<keyword evidence="4" id="KW-1003">Cell membrane</keyword>
<feature type="compositionally biased region" description="Basic and acidic residues" evidence="13">
    <location>
        <begin position="92"/>
        <end position="110"/>
    </location>
</feature>
<dbReference type="PANTHER" id="PTHR11893">
    <property type="entry name" value="INNEXIN"/>
    <property type="match status" value="1"/>
</dbReference>
<gene>
    <name evidence="14" type="primary">unc-7</name>
    <name evidence="12" type="synonym">inx</name>
    <name evidence="14" type="ORF">Tcan_08396</name>
</gene>
<evidence type="ECO:0000313" key="15">
    <source>
        <dbReference type="Proteomes" id="UP000031036"/>
    </source>
</evidence>
<dbReference type="EMBL" id="JPKZ01000986">
    <property type="protein sequence ID" value="KHN84463.1"/>
    <property type="molecule type" value="Genomic_DNA"/>
</dbReference>
<evidence type="ECO:0000256" key="2">
    <source>
        <dbReference type="ARBA" id="ARBA00004651"/>
    </source>
</evidence>
<keyword evidence="7" id="KW-0965">Cell junction</keyword>
<comment type="function">
    <text evidence="12">Structural component of the gap junctions.</text>
</comment>
<evidence type="ECO:0000256" key="8">
    <source>
        <dbReference type="ARBA" id="ARBA00022989"/>
    </source>
</evidence>
<evidence type="ECO:0000256" key="11">
    <source>
        <dbReference type="ARBA" id="ARBA00023303"/>
    </source>
</evidence>
<dbReference type="GO" id="GO:0005243">
    <property type="term" value="F:gap junction channel activity"/>
    <property type="evidence" value="ECO:0007669"/>
    <property type="project" value="TreeGrafter"/>
</dbReference>
<dbReference type="Proteomes" id="UP000031036">
    <property type="component" value="Unassembled WGS sequence"/>
</dbReference>
<evidence type="ECO:0000256" key="9">
    <source>
        <dbReference type="ARBA" id="ARBA00023065"/>
    </source>
</evidence>
<keyword evidence="3 12" id="KW-0813">Transport</keyword>
<comment type="subcellular location">
    <subcellularLocation>
        <location evidence="1">Cell junction</location>
        <location evidence="1">Gap junction</location>
    </subcellularLocation>
    <subcellularLocation>
        <location evidence="2 12">Cell membrane</location>
        <topology evidence="2 12">Multi-pass membrane protein</topology>
    </subcellularLocation>
</comment>
<dbReference type="GO" id="GO:0034220">
    <property type="term" value="P:monoatomic ion transmembrane transport"/>
    <property type="evidence" value="ECO:0007669"/>
    <property type="project" value="UniProtKB-KW"/>
</dbReference>
<feature type="transmembrane region" description="Helical" evidence="12">
    <location>
        <begin position="466"/>
        <end position="494"/>
    </location>
</feature>
<keyword evidence="6" id="KW-0303">Gap junction</keyword>
<feature type="transmembrane region" description="Helical" evidence="12">
    <location>
        <begin position="375"/>
        <end position="400"/>
    </location>
</feature>
<evidence type="ECO:0000256" key="3">
    <source>
        <dbReference type="ARBA" id="ARBA00022448"/>
    </source>
</evidence>
<feature type="transmembrane region" description="Helical" evidence="12">
    <location>
        <begin position="280"/>
        <end position="302"/>
    </location>
</feature>
<comment type="similarity">
    <text evidence="12">Belongs to the pannexin family.</text>
</comment>
<evidence type="ECO:0000256" key="4">
    <source>
        <dbReference type="ARBA" id="ARBA00022475"/>
    </source>
</evidence>
<evidence type="ECO:0000256" key="7">
    <source>
        <dbReference type="ARBA" id="ARBA00022949"/>
    </source>
</evidence>
<evidence type="ECO:0000313" key="14">
    <source>
        <dbReference type="EMBL" id="KHN84463.1"/>
    </source>
</evidence>
<evidence type="ECO:0000256" key="6">
    <source>
        <dbReference type="ARBA" id="ARBA00022868"/>
    </source>
</evidence>
<keyword evidence="10 12" id="KW-0472">Membrane</keyword>
<dbReference type="OMA" id="EIEWEQT"/>
<evidence type="ECO:0000256" key="10">
    <source>
        <dbReference type="ARBA" id="ARBA00023136"/>
    </source>
</evidence>
<dbReference type="AlphaFoldDB" id="A0A0B2VRY9"/>
<keyword evidence="11 12" id="KW-0407">Ion channel</keyword>
<keyword evidence="8 12" id="KW-1133">Transmembrane helix</keyword>
<dbReference type="GO" id="GO:0005921">
    <property type="term" value="C:gap junction"/>
    <property type="evidence" value="ECO:0007669"/>
    <property type="project" value="UniProtKB-SubCell"/>
</dbReference>
<dbReference type="STRING" id="6265.A0A0B2VRY9"/>
<comment type="caution">
    <text evidence="14">The sequence shown here is derived from an EMBL/GenBank/DDBJ whole genome shotgun (WGS) entry which is preliminary data.</text>
</comment>